<proteinExistence type="inferred from homology"/>
<evidence type="ECO:0000256" key="5">
    <source>
        <dbReference type="SAM" id="MobiDB-lite"/>
    </source>
</evidence>
<evidence type="ECO:0000313" key="8">
    <source>
        <dbReference type="Proteomes" id="UP001494902"/>
    </source>
</evidence>
<reference evidence="7 8" key="1">
    <citation type="submission" date="2024-03" db="EMBL/GenBank/DDBJ databases">
        <title>Draft genome sequence of Pseudonocardia nematodicida JCM 31783.</title>
        <authorList>
            <person name="Butdee W."/>
            <person name="Duangmal K."/>
        </authorList>
    </citation>
    <scope>NUCLEOTIDE SEQUENCE [LARGE SCALE GENOMIC DNA]</scope>
    <source>
        <strain evidence="7 8">JCM 31783</strain>
    </source>
</reference>
<dbReference type="Gene3D" id="3.30.1120.10">
    <property type="match status" value="1"/>
</dbReference>
<protein>
    <submittedName>
        <fullName evidence="7">Arylsulfatase</fullName>
    </submittedName>
</protein>
<dbReference type="InterPro" id="IPR024607">
    <property type="entry name" value="Sulfatase_CS"/>
</dbReference>
<keyword evidence="4" id="KW-0106">Calcium</keyword>
<evidence type="ECO:0000256" key="1">
    <source>
        <dbReference type="ARBA" id="ARBA00008779"/>
    </source>
</evidence>
<dbReference type="SUPFAM" id="SSF53649">
    <property type="entry name" value="Alkaline phosphatase-like"/>
    <property type="match status" value="1"/>
</dbReference>
<dbReference type="InterPro" id="IPR017850">
    <property type="entry name" value="Alkaline_phosphatase_core_sf"/>
</dbReference>
<dbReference type="RefSeq" id="WP_349299024.1">
    <property type="nucleotide sequence ID" value="NZ_JBEDNQ010000006.1"/>
</dbReference>
<comment type="caution">
    <text evidence="7">The sequence shown here is derived from an EMBL/GenBank/DDBJ whole genome shotgun (WGS) entry which is preliminary data.</text>
</comment>
<keyword evidence="2" id="KW-0479">Metal-binding</keyword>
<keyword evidence="8" id="KW-1185">Reference proteome</keyword>
<dbReference type="Gene3D" id="3.40.720.10">
    <property type="entry name" value="Alkaline Phosphatase, subunit A"/>
    <property type="match status" value="1"/>
</dbReference>
<dbReference type="InterPro" id="IPR000917">
    <property type="entry name" value="Sulfatase_N"/>
</dbReference>
<gene>
    <name evidence="7" type="ORF">WIS52_15845</name>
</gene>
<evidence type="ECO:0000256" key="2">
    <source>
        <dbReference type="ARBA" id="ARBA00022723"/>
    </source>
</evidence>
<dbReference type="PANTHER" id="PTHR42693">
    <property type="entry name" value="ARYLSULFATASE FAMILY MEMBER"/>
    <property type="match status" value="1"/>
</dbReference>
<feature type="domain" description="Sulfatase N-terminal" evidence="6">
    <location>
        <begin position="6"/>
        <end position="365"/>
    </location>
</feature>
<dbReference type="EMBL" id="JBEDNQ010000006">
    <property type="protein sequence ID" value="MEQ3551946.1"/>
    <property type="molecule type" value="Genomic_DNA"/>
</dbReference>
<evidence type="ECO:0000256" key="3">
    <source>
        <dbReference type="ARBA" id="ARBA00022801"/>
    </source>
</evidence>
<dbReference type="InterPro" id="IPR050738">
    <property type="entry name" value="Sulfatase"/>
</dbReference>
<feature type="region of interest" description="Disordered" evidence="5">
    <location>
        <begin position="439"/>
        <end position="465"/>
    </location>
</feature>
<dbReference type="Pfam" id="PF00884">
    <property type="entry name" value="Sulfatase"/>
    <property type="match status" value="1"/>
</dbReference>
<evidence type="ECO:0000256" key="4">
    <source>
        <dbReference type="ARBA" id="ARBA00022837"/>
    </source>
</evidence>
<comment type="similarity">
    <text evidence="1">Belongs to the sulfatase family.</text>
</comment>
<dbReference type="PROSITE" id="PS00149">
    <property type="entry name" value="SULFATASE_2"/>
    <property type="match status" value="1"/>
</dbReference>
<dbReference type="PANTHER" id="PTHR42693:SF53">
    <property type="entry name" value="ENDO-4-O-SULFATASE"/>
    <property type="match status" value="1"/>
</dbReference>
<feature type="compositionally biased region" description="Acidic residues" evidence="5">
    <location>
        <begin position="454"/>
        <end position="465"/>
    </location>
</feature>
<organism evidence="7 8">
    <name type="scientific">Pseudonocardia nematodicida</name>
    <dbReference type="NCBI Taxonomy" id="1206997"/>
    <lineage>
        <taxon>Bacteria</taxon>
        <taxon>Bacillati</taxon>
        <taxon>Actinomycetota</taxon>
        <taxon>Actinomycetes</taxon>
        <taxon>Pseudonocardiales</taxon>
        <taxon>Pseudonocardiaceae</taxon>
        <taxon>Pseudonocardia</taxon>
    </lineage>
</organism>
<dbReference type="CDD" id="cd16143">
    <property type="entry name" value="ARS_like"/>
    <property type="match status" value="1"/>
</dbReference>
<evidence type="ECO:0000259" key="6">
    <source>
        <dbReference type="Pfam" id="PF00884"/>
    </source>
</evidence>
<keyword evidence="3" id="KW-0378">Hydrolase</keyword>
<accession>A0ABV1KCS6</accession>
<dbReference type="PROSITE" id="PS00523">
    <property type="entry name" value="SULFATASE_1"/>
    <property type="match status" value="1"/>
</dbReference>
<sequence>MVDDRPNVVIVFADDMGWGDLGCNGATAIPTPHMDRLAAEGVRLTDAHASSAMCTPSRYSLLTGRYSWRGPLKHRVLMGHSPSIVEPSRSTTASMLRDGGYATAAIGKWHLGLNWRWDDGTVLDGFAPDAPLFLDADTDSGERIDYAAGFTGGPVDLGFDSFFGIAGSLDMAPYTFLRQDGVDDLPVKPKVEYATAQRPGLQSEDWQDDQVDVRFAEEAVSWIREDRPKDRPFFLYFATAAPHRPCVPPDFVAGRSQAGLRGDSVCLVDWCVGEIMSALEAEGIADNTLIIVSSDNGAPLIFPEDGDVVGHLPNGPYRGQKGDIWDGGHREPFVARWPRRLPAGRTVTDLLCLTDVYPTLASAAGLPVPVGAAEDGVDALGLLTGEVPADEGRTVVHHSREGRFAIRRGRWKAVYCTDSGGGLSAPVEEFSPGILSRRAEPFDRDHPEGQLYDVENDPSEQDNLWDSEPALVRELYRDLCDIVREESNGLPFDALPREQVGSGA</sequence>
<feature type="compositionally biased region" description="Basic and acidic residues" evidence="5">
    <location>
        <begin position="439"/>
        <end position="448"/>
    </location>
</feature>
<dbReference type="Proteomes" id="UP001494902">
    <property type="component" value="Unassembled WGS sequence"/>
</dbReference>
<name>A0ABV1KCS6_9PSEU</name>
<evidence type="ECO:0000313" key="7">
    <source>
        <dbReference type="EMBL" id="MEQ3551946.1"/>
    </source>
</evidence>